<keyword evidence="1" id="KW-0472">Membrane</keyword>
<accession>B9XKZ5</accession>
<dbReference type="Proteomes" id="UP000003688">
    <property type="component" value="Unassembled WGS sequence"/>
</dbReference>
<evidence type="ECO:0000313" key="3">
    <source>
        <dbReference type="Proteomes" id="UP000003688"/>
    </source>
</evidence>
<evidence type="ECO:0000313" key="2">
    <source>
        <dbReference type="EMBL" id="EEF59489.1"/>
    </source>
</evidence>
<feature type="transmembrane region" description="Helical" evidence="1">
    <location>
        <begin position="7"/>
        <end position="28"/>
    </location>
</feature>
<proteinExistence type="predicted"/>
<dbReference type="AlphaFoldDB" id="B9XKZ5"/>
<keyword evidence="1" id="KW-0812">Transmembrane</keyword>
<dbReference type="EMBL" id="ABOX02000027">
    <property type="protein sequence ID" value="EEF59489.1"/>
    <property type="molecule type" value="Genomic_DNA"/>
</dbReference>
<keyword evidence="3" id="KW-1185">Reference proteome</keyword>
<feature type="transmembrane region" description="Helical" evidence="1">
    <location>
        <begin position="34"/>
        <end position="52"/>
    </location>
</feature>
<sequence>MVGIPLCYSIADGLALGFISYPIIKFFSGRGKEIGAVTYLLAAVLIMYFLFVRGRMG</sequence>
<keyword evidence="1" id="KW-1133">Transmembrane helix</keyword>
<comment type="caution">
    <text evidence="2">The sequence shown here is derived from an EMBL/GenBank/DDBJ whole genome shotgun (WGS) entry which is preliminary data.</text>
</comment>
<dbReference type="STRING" id="320771.Cflav_PD2333"/>
<reference evidence="2 3" key="1">
    <citation type="journal article" date="2011" name="J. Bacteriol.">
        <title>Genome sequence of 'Pedosphaera parvula' Ellin514, an aerobic Verrucomicrobial isolate from pasture soil.</title>
        <authorList>
            <person name="Kant R."/>
            <person name="van Passel M.W."/>
            <person name="Sangwan P."/>
            <person name="Palva A."/>
            <person name="Lucas S."/>
            <person name="Copeland A."/>
            <person name="Lapidus A."/>
            <person name="Glavina Del Rio T."/>
            <person name="Dalin E."/>
            <person name="Tice H."/>
            <person name="Bruce D."/>
            <person name="Goodwin L."/>
            <person name="Pitluck S."/>
            <person name="Chertkov O."/>
            <person name="Larimer F.W."/>
            <person name="Land M.L."/>
            <person name="Hauser L."/>
            <person name="Brettin T.S."/>
            <person name="Detter J.C."/>
            <person name="Han S."/>
            <person name="de Vos W.M."/>
            <person name="Janssen P.H."/>
            <person name="Smidt H."/>
        </authorList>
    </citation>
    <scope>NUCLEOTIDE SEQUENCE [LARGE SCALE GENOMIC DNA]</scope>
    <source>
        <strain evidence="2 3">Ellin514</strain>
    </source>
</reference>
<protein>
    <submittedName>
        <fullName evidence="2">Xanthine/uracil/vitamin C permease</fullName>
    </submittedName>
</protein>
<gene>
    <name evidence="2" type="ORF">Cflav_PD2333</name>
</gene>
<evidence type="ECO:0000256" key="1">
    <source>
        <dbReference type="SAM" id="Phobius"/>
    </source>
</evidence>
<organism evidence="2 3">
    <name type="scientific">Pedosphaera parvula (strain Ellin514)</name>
    <dbReference type="NCBI Taxonomy" id="320771"/>
    <lineage>
        <taxon>Bacteria</taxon>
        <taxon>Pseudomonadati</taxon>
        <taxon>Verrucomicrobiota</taxon>
        <taxon>Pedosphaerae</taxon>
        <taxon>Pedosphaerales</taxon>
        <taxon>Pedosphaeraceae</taxon>
        <taxon>Pedosphaera</taxon>
    </lineage>
</organism>
<name>B9XKZ5_PEDPL</name>